<dbReference type="PANTHER" id="PTHR30349:SF64">
    <property type="entry name" value="PROPHAGE INTEGRASE INTD-RELATED"/>
    <property type="match status" value="1"/>
</dbReference>
<reference evidence="7 8" key="1">
    <citation type="submission" date="2024-08" db="EMBL/GenBank/DDBJ databases">
        <authorList>
            <person name="Ishaq N."/>
        </authorList>
    </citation>
    <scope>NUCLEOTIDE SEQUENCE [LARGE SCALE GENOMIC DNA]</scope>
    <source>
        <strain evidence="7 8">DSM 18651</strain>
    </source>
</reference>
<dbReference type="RefSeq" id="WP_371839634.1">
    <property type="nucleotide sequence ID" value="NZ_JBGMEK010000031.1"/>
</dbReference>
<organism evidence="7 8">
    <name type="scientific">Microbulbifer epialgicus</name>
    <dbReference type="NCBI Taxonomy" id="393907"/>
    <lineage>
        <taxon>Bacteria</taxon>
        <taxon>Pseudomonadati</taxon>
        <taxon>Pseudomonadota</taxon>
        <taxon>Gammaproteobacteria</taxon>
        <taxon>Cellvibrionales</taxon>
        <taxon>Microbulbiferaceae</taxon>
        <taxon>Microbulbifer</taxon>
    </lineage>
</organism>
<dbReference type="PROSITE" id="PS51898">
    <property type="entry name" value="TYR_RECOMBINASE"/>
    <property type="match status" value="1"/>
</dbReference>
<comment type="caution">
    <text evidence="7">The sequence shown here is derived from an EMBL/GenBank/DDBJ whole genome shotgun (WGS) entry which is preliminary data.</text>
</comment>
<dbReference type="CDD" id="cd00397">
    <property type="entry name" value="DNA_BRE_C"/>
    <property type="match status" value="1"/>
</dbReference>
<proteinExistence type="predicted"/>
<dbReference type="EMBL" id="JBGMEK010000031">
    <property type="protein sequence ID" value="MFA0812019.1"/>
    <property type="molecule type" value="Genomic_DNA"/>
</dbReference>
<keyword evidence="3" id="KW-0233">DNA recombination</keyword>
<feature type="domain" description="Tyr recombinase" evidence="5">
    <location>
        <begin position="179"/>
        <end position="357"/>
    </location>
</feature>
<feature type="domain" description="Core-binding (CB)" evidence="6">
    <location>
        <begin position="71"/>
        <end position="153"/>
    </location>
</feature>
<evidence type="ECO:0000256" key="1">
    <source>
        <dbReference type="ARBA" id="ARBA00022908"/>
    </source>
</evidence>
<keyword evidence="2 4" id="KW-0238">DNA-binding</keyword>
<dbReference type="InterPro" id="IPR013762">
    <property type="entry name" value="Integrase-like_cat_sf"/>
</dbReference>
<evidence type="ECO:0000256" key="4">
    <source>
        <dbReference type="PROSITE-ProRule" id="PRU01248"/>
    </source>
</evidence>
<dbReference type="InterPro" id="IPR011010">
    <property type="entry name" value="DNA_brk_join_enz"/>
</dbReference>
<dbReference type="PANTHER" id="PTHR30349">
    <property type="entry name" value="PHAGE INTEGRASE-RELATED"/>
    <property type="match status" value="1"/>
</dbReference>
<keyword evidence="1" id="KW-0229">DNA integration</keyword>
<evidence type="ECO:0000313" key="7">
    <source>
        <dbReference type="EMBL" id="MFA0812019.1"/>
    </source>
</evidence>
<sequence>MIELGKGITRERLKSGKVVYKLNKTYKGERIKATCDSEQECREVYLKRVNDIDSGKDLGKVKEAEKQREKLTMRDLFKRAEQHPKVWKHNSTNVSRNTTERSLEMMGWWDKSPFELTAEDYLDFIDKCEKQGNSQNTINHKLAYLNGLFKVGVLLRFFTETEVVFPVTMQGTVNEDATKTRFAWDDETVTRFEKVMKHVSLDWQALFLGLLHTGMRPAEMNSLKIGSIDTKSWRVTFLRKKKRGKKVETRLPVVSQLKPVWEAYIKERLESGASLDDSFITGLRHERSRADAFNTIKKMMGISDESVTYTLRHTCCTRLIKRGVNLVTVMNWMGHSSIQTTMNYVHFSPEMFDEVDAKISGNEVFKGNLEGRGVVPEAGLEPAWP</sequence>
<dbReference type="Pfam" id="PF00589">
    <property type="entry name" value="Phage_integrase"/>
    <property type="match status" value="1"/>
</dbReference>
<evidence type="ECO:0000256" key="2">
    <source>
        <dbReference type="ARBA" id="ARBA00023125"/>
    </source>
</evidence>
<accession>A0ABV4P216</accession>
<evidence type="ECO:0000313" key="8">
    <source>
        <dbReference type="Proteomes" id="UP001569428"/>
    </source>
</evidence>
<evidence type="ECO:0000259" key="5">
    <source>
        <dbReference type="PROSITE" id="PS51898"/>
    </source>
</evidence>
<dbReference type="Gene3D" id="1.10.443.10">
    <property type="entry name" value="Intergrase catalytic core"/>
    <property type="match status" value="1"/>
</dbReference>
<dbReference type="InterPro" id="IPR002104">
    <property type="entry name" value="Integrase_catalytic"/>
</dbReference>
<name>A0ABV4P216_9GAMM</name>
<gene>
    <name evidence="7" type="ORF">ACCI49_13945</name>
</gene>
<dbReference type="SUPFAM" id="SSF56349">
    <property type="entry name" value="DNA breaking-rejoining enzymes"/>
    <property type="match status" value="1"/>
</dbReference>
<dbReference type="Proteomes" id="UP001569428">
    <property type="component" value="Unassembled WGS sequence"/>
</dbReference>
<evidence type="ECO:0000259" key="6">
    <source>
        <dbReference type="PROSITE" id="PS51900"/>
    </source>
</evidence>
<dbReference type="PROSITE" id="PS51900">
    <property type="entry name" value="CB"/>
    <property type="match status" value="1"/>
</dbReference>
<keyword evidence="8" id="KW-1185">Reference proteome</keyword>
<dbReference type="InterPro" id="IPR044068">
    <property type="entry name" value="CB"/>
</dbReference>
<evidence type="ECO:0000256" key="3">
    <source>
        <dbReference type="ARBA" id="ARBA00023172"/>
    </source>
</evidence>
<protein>
    <submittedName>
        <fullName evidence="7">Tyrosine-type recombinase/integrase</fullName>
    </submittedName>
</protein>
<dbReference type="InterPro" id="IPR050090">
    <property type="entry name" value="Tyrosine_recombinase_XerCD"/>
</dbReference>